<evidence type="ECO:0000256" key="1">
    <source>
        <dbReference type="SAM" id="MobiDB-lite"/>
    </source>
</evidence>
<proteinExistence type="predicted"/>
<feature type="compositionally biased region" description="Polar residues" evidence="1">
    <location>
        <begin position="184"/>
        <end position="196"/>
    </location>
</feature>
<dbReference type="InterPro" id="IPR021847">
    <property type="entry name" value="DUF3443"/>
</dbReference>
<reference evidence="2 3" key="6">
    <citation type="journal article" date="2011" name="Appl. Environ. Microbiol.">
        <title>Involvement of the azorhizobial chromosome partition gene (parA) in the onset of bacteroid differentiation during Sesbania rostrata stem nodule development.</title>
        <authorList>
            <person name="Liu CT."/>
            <person name="Lee KB."/>
            <person name="Wang YS."/>
            <person name="Peng MH."/>
            <person name="Lee KT."/>
            <person name="Suzuki S."/>
            <person name="Suzuki T."/>
            <person name="Oyaizu H."/>
        </authorList>
    </citation>
    <scope>NUCLEOTIDE SEQUENCE [LARGE SCALE GENOMIC DNA]</scope>
    <source>
        <strain evidence="3">ATCC 43989 / DSM 5975 / JCM 20966 / LMG 6465 / NBRC 14845 / NCIMB 13405 / ORS 571</strain>
    </source>
</reference>
<dbReference type="Proteomes" id="UP000000270">
    <property type="component" value="Chromosome"/>
</dbReference>
<dbReference type="STRING" id="438753.AZC_1367"/>
<gene>
    <name evidence="2" type="ordered locus">AZC_1367</name>
</gene>
<organism evidence="2 3">
    <name type="scientific">Azorhizobium caulinodans (strain ATCC 43989 / DSM 5975 / JCM 20966 / LMG 6465 / NBRC 14845 / NCIMB 13405 / ORS 571)</name>
    <dbReference type="NCBI Taxonomy" id="438753"/>
    <lineage>
        <taxon>Bacteria</taxon>
        <taxon>Pseudomonadati</taxon>
        <taxon>Pseudomonadota</taxon>
        <taxon>Alphaproteobacteria</taxon>
        <taxon>Hyphomicrobiales</taxon>
        <taxon>Xanthobacteraceae</taxon>
        <taxon>Azorhizobium</taxon>
    </lineage>
</organism>
<reference evidence="2 3" key="1">
    <citation type="journal article" date="2007" name="Appl. Environ. Microbiol.">
        <title>Rhizobial factors required for stem nodule maturation and maintenance in Sesbania rostrata-Azorhizobium caulinodans ORS571 symbiosis.</title>
        <authorList>
            <person name="Suzuki S."/>
            <person name="Aono T."/>
            <person name="Lee KB."/>
            <person name="Suzuki T."/>
            <person name="Liu CT."/>
            <person name="Miwa H."/>
            <person name="Wakao S."/>
            <person name="Iki T."/>
            <person name="Oyaizu H."/>
        </authorList>
    </citation>
    <scope>NUCLEOTIDE SEQUENCE [LARGE SCALE GENOMIC DNA]</scope>
    <source>
        <strain evidence="3">ATCC 43989 / DSM 5975 / JCM 20966 / LMG 6465 / NBRC 14845 / NCIMB 13405 / ORS 571</strain>
    </source>
</reference>
<evidence type="ECO:0000313" key="2">
    <source>
        <dbReference type="EMBL" id="BAF87365.1"/>
    </source>
</evidence>
<dbReference type="Pfam" id="PF11925">
    <property type="entry name" value="DUF3443"/>
    <property type="match status" value="1"/>
</dbReference>
<dbReference type="AlphaFoldDB" id="A8I1E8"/>
<reference evidence="3" key="2">
    <citation type="submission" date="2007-04" db="EMBL/GenBank/DDBJ databases">
        <title>Complete genome sequence of the nitrogen-fixing bacterium Azorhizobium caulinodans ORS571.</title>
        <authorList>
            <person name="Lee K.B."/>
            <person name="Backer P.D."/>
            <person name="Aono T."/>
            <person name="Liu C.T."/>
            <person name="Suzuki S."/>
            <person name="Suzuki T."/>
            <person name="Kaneko T."/>
            <person name="Yamada M."/>
            <person name="Tabata S."/>
            <person name="Kupfer D.M."/>
            <person name="Najar F.Z."/>
            <person name="Wiley G.B."/>
            <person name="Roe B."/>
            <person name="Binnewies T."/>
            <person name="Ussery D."/>
            <person name="Vereecke D."/>
            <person name="Gevers D."/>
            <person name="Holsters M."/>
            <person name="Oyaizu H."/>
        </authorList>
    </citation>
    <scope>NUCLEOTIDE SEQUENCE [LARGE SCALE GENOMIC DNA]</scope>
    <source>
        <strain evidence="3">ATCC 43989 / DSM 5975 / JCM 20966 / LMG 6465 / NBRC 14845 / NCIMB 13405 / ORS 571</strain>
    </source>
</reference>
<evidence type="ECO:0000313" key="3">
    <source>
        <dbReference type="Proteomes" id="UP000000270"/>
    </source>
</evidence>
<dbReference type="EMBL" id="AP009384">
    <property type="protein sequence ID" value="BAF87365.1"/>
    <property type="molecule type" value="Genomic_DNA"/>
</dbReference>
<feature type="region of interest" description="Disordered" evidence="1">
    <location>
        <begin position="176"/>
        <end position="196"/>
    </location>
</feature>
<keyword evidence="3" id="KW-1185">Reference proteome</keyword>
<accession>A8I1E8</accession>
<reference evidence="2 3" key="4">
    <citation type="journal article" date="2009" name="Appl. Environ. Microbiol.">
        <title>Comparative genome-wide transcriptional profiling of Azorhizobium caulinodans ORS571 grown under free-living and symbiotic conditions.</title>
        <authorList>
            <person name="Tsukada S."/>
            <person name="Aono T."/>
            <person name="Akiba N."/>
            <person name="Lee KB."/>
            <person name="Liu CT."/>
            <person name="Toyazaki H."/>
            <person name="Oyaizu H."/>
        </authorList>
    </citation>
    <scope>NUCLEOTIDE SEQUENCE [LARGE SCALE GENOMIC DNA]</scope>
    <source>
        <strain evidence="3">ATCC 43989 / DSM 5975 / JCM 20966 / LMG 6465 / NBRC 14845 / NCIMB 13405 / ORS 571</strain>
    </source>
</reference>
<dbReference type="KEGG" id="azc:AZC_1367"/>
<protein>
    <submittedName>
        <fullName evidence="2">Uncharacterized protein</fullName>
    </submittedName>
</protein>
<reference evidence="2 3" key="5">
    <citation type="journal article" date="2010" name="Appl. Environ. Microbiol.">
        <title>phrR-like gene praR of Azorhizobium caulinodans ORS571 is essential for symbiosis with Sesbania rostrata and is involved in expression of reb genes.</title>
        <authorList>
            <person name="Akiba N."/>
            <person name="Aono T."/>
            <person name="Toyazaki H."/>
            <person name="Sato S."/>
            <person name="Oyaizu H."/>
        </authorList>
    </citation>
    <scope>NUCLEOTIDE SEQUENCE [LARGE SCALE GENOMIC DNA]</scope>
    <source>
        <strain evidence="3">ATCC 43989 / DSM 5975 / JCM 20966 / LMG 6465 / NBRC 14845 / NCIMB 13405 / ORS 571</strain>
    </source>
</reference>
<name>A8I1E8_AZOC5</name>
<reference evidence="2 3" key="3">
    <citation type="journal article" date="2008" name="BMC Genomics">
        <title>The genome of the versatile nitrogen fixer Azorhizobium caulinodans ORS571.</title>
        <authorList>
            <person name="Lee KB."/>
            <person name="Backer P.D."/>
            <person name="Aono T."/>
            <person name="Liu CT."/>
            <person name="Suzuki S."/>
            <person name="Suzuki T."/>
            <person name="Kaneko T."/>
            <person name="Yamada M."/>
            <person name="Tabata S."/>
            <person name="Kupfer D.M."/>
            <person name="Najar F.Z."/>
            <person name="Wiley G.B."/>
            <person name="Roe B."/>
            <person name="Binnewies T.T."/>
            <person name="Ussery D.W."/>
            <person name="D'Haeze W."/>
            <person name="Herder J.D."/>
            <person name="Gevers D."/>
            <person name="Vereecke D."/>
            <person name="Holsters M."/>
            <person name="Oyaizu H."/>
        </authorList>
    </citation>
    <scope>NUCLEOTIDE SEQUENCE [LARGE SCALE GENOMIC DNA]</scope>
    <source>
        <strain evidence="3">ATCC 43989 / DSM 5975 / JCM 20966 / LMG 6465 / NBRC 14845 / NCIMB 13405 / ORS 571</strain>
    </source>
</reference>
<sequence length="429" mass="45261">MWWRDCVRFFPSRNGSAIFHRCAVDGRCRGTLRHMLRFRPLVCALALLAQFAPTAASAQAPSRSSAENVIPLSVRMPLSGYNRLVVQVTVCEPGTRHCATIDNIMVDTGSTGLRLQAAALPDNLRLPALAGPSGQPMGECLRFVSSSAWGPLRTADVHFGGLTAERLPVQVIEQGPSPARPASCETSNVHPTSNGTLGIGSAPSDCHGDCIQSAGAPHPRFFECGSGGCLPLTGAVPPANRLPNPVTRLPLHNNGIVIDLPAPAAPGAREVHGTLTFGVGTAGNNQLGRAHLLPLRPDGRFTTLYKGQTITDSYIDSGTESYIFTDPALPRCARVNWAYCMAPETSLQAAVSGGNAAPVDVRFRVGNFEAIRDLKLGAVAGAAVAANGGRSEFVWGAPFFMGRRVSVLIQGMSPPGQPDIKGPLYAFTP</sequence>
<dbReference type="eggNOG" id="ENOG502Z86S">
    <property type="taxonomic scope" value="Bacteria"/>
</dbReference>
<dbReference type="HOGENOM" id="CLU_036877_1_0_5"/>